<evidence type="ECO:0000256" key="5">
    <source>
        <dbReference type="ARBA" id="ARBA00022801"/>
    </source>
</evidence>
<evidence type="ECO:0000259" key="9">
    <source>
        <dbReference type="Pfam" id="PF05649"/>
    </source>
</evidence>
<dbReference type="SUPFAM" id="SSF55486">
    <property type="entry name" value="Metalloproteases ('zincins'), catalytic domain"/>
    <property type="match status" value="1"/>
</dbReference>
<dbReference type="PANTHER" id="PTHR11733">
    <property type="entry name" value="ZINC METALLOPROTEASE FAMILY M13 NEPRILYSIN-RELATED"/>
    <property type="match status" value="1"/>
</dbReference>
<dbReference type="InterPro" id="IPR042089">
    <property type="entry name" value="Peptidase_M13_dom_2"/>
</dbReference>
<protein>
    <submittedName>
        <fullName evidence="10">Endopeptidase O</fullName>
    </submittedName>
</protein>
<accession>A0A2K8NWB2</accession>
<evidence type="ECO:0000256" key="1">
    <source>
        <dbReference type="ARBA" id="ARBA00001947"/>
    </source>
</evidence>
<dbReference type="KEGG" id="elj:ELUMI_v1c07660"/>
<dbReference type="InterPro" id="IPR008753">
    <property type="entry name" value="Peptidase_M13_N"/>
</dbReference>
<dbReference type="GO" id="GO:0005886">
    <property type="term" value="C:plasma membrane"/>
    <property type="evidence" value="ECO:0007669"/>
    <property type="project" value="TreeGrafter"/>
</dbReference>
<dbReference type="PRINTS" id="PR00786">
    <property type="entry name" value="NEPRILYSIN"/>
</dbReference>
<proteinExistence type="inferred from homology"/>
<dbReference type="Gene3D" id="3.40.390.10">
    <property type="entry name" value="Collagenase (Catalytic Domain)"/>
    <property type="match status" value="1"/>
</dbReference>
<dbReference type="InterPro" id="IPR000718">
    <property type="entry name" value="Peptidase_M13"/>
</dbReference>
<evidence type="ECO:0000256" key="3">
    <source>
        <dbReference type="ARBA" id="ARBA00022670"/>
    </source>
</evidence>
<dbReference type="OrthoDB" id="9775677at2"/>
<keyword evidence="4" id="KW-0479">Metal-binding</keyword>
<evidence type="ECO:0000256" key="7">
    <source>
        <dbReference type="ARBA" id="ARBA00023049"/>
    </source>
</evidence>
<dbReference type="Gene3D" id="1.10.1380.10">
    <property type="entry name" value="Neutral endopeptidase , domain2"/>
    <property type="match status" value="1"/>
</dbReference>
<dbReference type="AlphaFoldDB" id="A0A2K8NWB2"/>
<keyword evidence="11" id="KW-1185">Reference proteome</keyword>
<dbReference type="PROSITE" id="PS51885">
    <property type="entry name" value="NEPRILYSIN"/>
    <property type="match status" value="1"/>
</dbReference>
<dbReference type="GO" id="GO:0004222">
    <property type="term" value="F:metalloendopeptidase activity"/>
    <property type="evidence" value="ECO:0007669"/>
    <property type="project" value="InterPro"/>
</dbReference>
<dbReference type="Pfam" id="PF01431">
    <property type="entry name" value="Peptidase_M13"/>
    <property type="match status" value="1"/>
</dbReference>
<comment type="cofactor">
    <cofactor evidence="1">
        <name>Zn(2+)</name>
        <dbReference type="ChEBI" id="CHEBI:29105"/>
    </cofactor>
</comment>
<reference evidence="10 11" key="1">
    <citation type="submission" date="2017-11" db="EMBL/GenBank/DDBJ databases">
        <title>Genome sequence of Entomoplasma luminosum PIMN-1 (ATCC 49195).</title>
        <authorList>
            <person name="Lo W.-S."/>
            <person name="Gasparich G.E."/>
            <person name="Kuo C.-H."/>
        </authorList>
    </citation>
    <scope>NUCLEOTIDE SEQUENCE [LARGE SCALE GENOMIC DNA]</scope>
    <source>
        <strain evidence="10 11">PIMN-1</strain>
    </source>
</reference>
<dbReference type="InterPro" id="IPR018497">
    <property type="entry name" value="Peptidase_M13_C"/>
</dbReference>
<dbReference type="Proteomes" id="UP000232063">
    <property type="component" value="Chromosome"/>
</dbReference>
<feature type="domain" description="Peptidase M13 C-terminal" evidence="8">
    <location>
        <begin position="441"/>
        <end position="631"/>
    </location>
</feature>
<evidence type="ECO:0000256" key="6">
    <source>
        <dbReference type="ARBA" id="ARBA00022833"/>
    </source>
</evidence>
<comment type="similarity">
    <text evidence="2">Belongs to the peptidase M13 family.</text>
</comment>
<dbReference type="GO" id="GO:0046872">
    <property type="term" value="F:metal ion binding"/>
    <property type="evidence" value="ECO:0007669"/>
    <property type="project" value="UniProtKB-KW"/>
</dbReference>
<keyword evidence="3" id="KW-0645">Protease</keyword>
<name>A0A2K8NWB2_9MOLU</name>
<keyword evidence="6" id="KW-0862">Zinc</keyword>
<dbReference type="Pfam" id="PF05649">
    <property type="entry name" value="Peptidase_M13_N"/>
    <property type="match status" value="1"/>
</dbReference>
<dbReference type="CDD" id="cd08662">
    <property type="entry name" value="M13"/>
    <property type="match status" value="1"/>
</dbReference>
<organism evidence="10 11">
    <name type="scientific">Williamsoniiplasma luminosum</name>
    <dbReference type="NCBI Taxonomy" id="214888"/>
    <lineage>
        <taxon>Bacteria</taxon>
        <taxon>Bacillati</taxon>
        <taxon>Mycoplasmatota</taxon>
        <taxon>Mollicutes</taxon>
        <taxon>Entomoplasmatales</taxon>
        <taxon>Williamsoniiplasma</taxon>
    </lineage>
</organism>
<evidence type="ECO:0000256" key="4">
    <source>
        <dbReference type="ARBA" id="ARBA00022723"/>
    </source>
</evidence>
<dbReference type="GO" id="GO:0016485">
    <property type="term" value="P:protein processing"/>
    <property type="evidence" value="ECO:0007669"/>
    <property type="project" value="TreeGrafter"/>
</dbReference>
<evidence type="ECO:0000313" key="10">
    <source>
        <dbReference type="EMBL" id="ATZ17488.1"/>
    </source>
</evidence>
<sequence length="634" mass="73841">MGKNTKLEDNFYQHYNQEWIEKTPIPDGYSSWGSFEILHQKSLDDVKKLIESLKKSPAKLNLAQTQIVNLFDNYLNFNKRNEQGISPIQPIINKIDQLSSKADFTKFLIESFLEFKITFFHSIGIDSDDKNSFQRASIIDSIDLGMRDRDFYEPTNNRYQELKNAYEIYVNSLIKESGVSFNGANVFQTIFDFETEAAKVMLKPEEWRDPNNTYNVVDFAQLNQLCSFIDWKTYFNQTGYDKAKIMVLHEPKFFAKLNELLLKTDLTAIKDIMKFQVLSSFSKLLTEKIYEIKFQYASIFNGIEKMKTPINQAVEFVNKLLGEIIGQEYIKEHFSESAKQDVLTIVKDLIRIYSNRIQKLDWMSQTTKQQAIEKLNAITIKIGYPDKWNDFSSIIINKYVDGGSLFENVMNISKFFIEKNLKEIALPVDRDKWSMHPQTVNAYYNPNTNEICFPAGILQAPFYDIKQSKAQNLGGIGAVIGHEVSHGFDDQGSRYDKIGNLNNWWTDEDHEQYRLRTQKLVEQYNQYQIDGINVNGKFTLGENIGDLSGLAAALDICKEQCPNDLKAFFENNAMVWRRTMVDRERHTRLVIDPHSPEEFRCNGVFIHLDEFHETYNTKPGDQMYLDPEKRIKVW</sequence>
<evidence type="ECO:0000259" key="8">
    <source>
        <dbReference type="Pfam" id="PF01431"/>
    </source>
</evidence>
<dbReference type="EMBL" id="CP024963">
    <property type="protein sequence ID" value="ATZ17488.1"/>
    <property type="molecule type" value="Genomic_DNA"/>
</dbReference>
<evidence type="ECO:0000256" key="2">
    <source>
        <dbReference type="ARBA" id="ARBA00007357"/>
    </source>
</evidence>
<keyword evidence="5" id="KW-0378">Hydrolase</keyword>
<dbReference type="RefSeq" id="WP_025734616.1">
    <property type="nucleotide sequence ID" value="NZ_CP024963.1"/>
</dbReference>
<gene>
    <name evidence="10" type="primary">pepO</name>
    <name evidence="10" type="ORF">ELUMI_v1c07660</name>
</gene>
<dbReference type="PANTHER" id="PTHR11733:SF167">
    <property type="entry name" value="FI17812P1-RELATED"/>
    <property type="match status" value="1"/>
</dbReference>
<dbReference type="InterPro" id="IPR024079">
    <property type="entry name" value="MetalloPept_cat_dom_sf"/>
</dbReference>
<keyword evidence="7" id="KW-0482">Metalloprotease</keyword>
<feature type="domain" description="Peptidase M13 N-terminal" evidence="9">
    <location>
        <begin position="9"/>
        <end position="385"/>
    </location>
</feature>
<evidence type="ECO:0000313" key="11">
    <source>
        <dbReference type="Proteomes" id="UP000232063"/>
    </source>
</evidence>